<sequence length="380" mass="42078">MEGYDRMRLDVVQMISVIEQHPEVWDRSSEKYKGAKRDAWPKIVTALFPEWPNLPTQQQTQILGDVKTRWRSVTDRYLKSLKSPSGSSPPRKRVPYGAIWRPAAVHIGKSETESNVCAQTPPDLNDGDTTVDSIGEEVEDSIMASQESPGNMSLSGRSPDITDSVGEHDIAAHTTTSTSSDAGANSGGSVSRHMGMGAASARPVALKRTVQKKTKQVQIIEQLTTKTLNLLDNSSKQDEHDKFGSLLADRVRTLPRDKQQMFVTAVNCLFMAIDDTSTLPPAPQVMTGIFNLFSNPIMPPPPPPPPAAASQRYGQAATYRANHGRAKYACAGAVAEDQKRTSWKEDRRRWSGPETPIRPDQQRDRPWVTSGAYLQHYRML</sequence>
<dbReference type="EMBL" id="CAUEEQ010026062">
    <property type="protein sequence ID" value="CAJ0946840.1"/>
    <property type="molecule type" value="Genomic_DNA"/>
</dbReference>
<dbReference type="Proteomes" id="UP001176940">
    <property type="component" value="Unassembled WGS sequence"/>
</dbReference>
<feature type="compositionally biased region" description="Polar residues" evidence="1">
    <location>
        <begin position="144"/>
        <end position="156"/>
    </location>
</feature>
<evidence type="ECO:0000313" key="3">
    <source>
        <dbReference type="EMBL" id="CAJ0946840.1"/>
    </source>
</evidence>
<dbReference type="PROSITE" id="PS51029">
    <property type="entry name" value="MADF"/>
    <property type="match status" value="1"/>
</dbReference>
<proteinExistence type="predicted"/>
<feature type="domain" description="MADF" evidence="2">
    <location>
        <begin position="13"/>
        <end position="114"/>
    </location>
</feature>
<accession>A0ABN9LQH6</accession>
<feature type="region of interest" description="Disordered" evidence="1">
    <location>
        <begin position="110"/>
        <end position="132"/>
    </location>
</feature>
<evidence type="ECO:0000259" key="2">
    <source>
        <dbReference type="PROSITE" id="PS51029"/>
    </source>
</evidence>
<feature type="region of interest" description="Disordered" evidence="1">
    <location>
        <begin position="337"/>
        <end position="366"/>
    </location>
</feature>
<evidence type="ECO:0000256" key="1">
    <source>
        <dbReference type="SAM" id="MobiDB-lite"/>
    </source>
</evidence>
<dbReference type="InterPro" id="IPR006578">
    <property type="entry name" value="MADF-dom"/>
</dbReference>
<gene>
    <name evidence="3" type="ORF">RIMI_LOCUS11487014</name>
</gene>
<reference evidence="3" key="1">
    <citation type="submission" date="2023-07" db="EMBL/GenBank/DDBJ databases">
        <authorList>
            <person name="Stuckert A."/>
        </authorList>
    </citation>
    <scope>NUCLEOTIDE SEQUENCE</scope>
</reference>
<keyword evidence="4" id="KW-1185">Reference proteome</keyword>
<feature type="compositionally biased region" description="Basic and acidic residues" evidence="1">
    <location>
        <begin position="337"/>
        <end position="351"/>
    </location>
</feature>
<feature type="region of interest" description="Disordered" evidence="1">
    <location>
        <begin position="144"/>
        <end position="204"/>
    </location>
</feature>
<evidence type="ECO:0000313" key="4">
    <source>
        <dbReference type="Proteomes" id="UP001176940"/>
    </source>
</evidence>
<feature type="compositionally biased region" description="Low complexity" evidence="1">
    <location>
        <begin position="172"/>
        <end position="191"/>
    </location>
</feature>
<name>A0ABN9LQH6_9NEOB</name>
<dbReference type="Pfam" id="PF10545">
    <property type="entry name" value="MADF_DNA_bdg"/>
    <property type="match status" value="1"/>
</dbReference>
<protein>
    <recommendedName>
        <fullName evidence="2">MADF domain-containing protein</fullName>
    </recommendedName>
</protein>
<comment type="caution">
    <text evidence="3">The sequence shown here is derived from an EMBL/GenBank/DDBJ whole genome shotgun (WGS) entry which is preliminary data.</text>
</comment>
<organism evidence="3 4">
    <name type="scientific">Ranitomeya imitator</name>
    <name type="common">mimic poison frog</name>
    <dbReference type="NCBI Taxonomy" id="111125"/>
    <lineage>
        <taxon>Eukaryota</taxon>
        <taxon>Metazoa</taxon>
        <taxon>Chordata</taxon>
        <taxon>Craniata</taxon>
        <taxon>Vertebrata</taxon>
        <taxon>Euteleostomi</taxon>
        <taxon>Amphibia</taxon>
        <taxon>Batrachia</taxon>
        <taxon>Anura</taxon>
        <taxon>Neobatrachia</taxon>
        <taxon>Hyloidea</taxon>
        <taxon>Dendrobatidae</taxon>
        <taxon>Dendrobatinae</taxon>
        <taxon>Ranitomeya</taxon>
    </lineage>
</organism>